<feature type="transmembrane region" description="Helical" evidence="5">
    <location>
        <begin position="24"/>
        <end position="47"/>
    </location>
</feature>
<feature type="transmembrane region" description="Helical" evidence="5">
    <location>
        <begin position="241"/>
        <end position="263"/>
    </location>
</feature>
<dbReference type="Proteomes" id="UP000675920">
    <property type="component" value="Unplaced"/>
</dbReference>
<keyword evidence="3 5" id="KW-1133">Transmembrane helix</keyword>
<evidence type="ECO:0000256" key="5">
    <source>
        <dbReference type="SAM" id="Phobius"/>
    </source>
</evidence>
<dbReference type="Pfam" id="PF07264">
    <property type="entry name" value="EI24"/>
    <property type="match status" value="1"/>
</dbReference>
<organism evidence="6 7">
    <name type="scientific">Derxia gummosa DSM 723</name>
    <dbReference type="NCBI Taxonomy" id="1121388"/>
    <lineage>
        <taxon>Bacteria</taxon>
        <taxon>Pseudomonadati</taxon>
        <taxon>Pseudomonadota</taxon>
        <taxon>Betaproteobacteria</taxon>
        <taxon>Burkholderiales</taxon>
        <taxon>Alcaligenaceae</taxon>
        <taxon>Derxia</taxon>
    </lineage>
</organism>
<dbReference type="InterPro" id="IPR059112">
    <property type="entry name" value="CysZ/EI24"/>
</dbReference>
<accession>A0A8B6X9Y9</accession>
<reference evidence="7" key="1">
    <citation type="submission" date="2025-08" db="UniProtKB">
        <authorList>
            <consortium name="RefSeq"/>
        </authorList>
    </citation>
    <scope>IDENTIFICATION</scope>
</reference>
<feature type="transmembrane region" description="Helical" evidence="5">
    <location>
        <begin position="161"/>
        <end position="180"/>
    </location>
</feature>
<name>A0A8B6X9Y9_9BURK</name>
<feature type="transmembrane region" description="Helical" evidence="5">
    <location>
        <begin position="136"/>
        <end position="155"/>
    </location>
</feature>
<proteinExistence type="predicted"/>
<feature type="transmembrane region" description="Helical" evidence="5">
    <location>
        <begin position="208"/>
        <end position="235"/>
    </location>
</feature>
<feature type="transmembrane region" description="Helical" evidence="5">
    <location>
        <begin position="86"/>
        <end position="115"/>
    </location>
</feature>
<comment type="subcellular location">
    <subcellularLocation>
        <location evidence="1">Membrane</location>
        <topology evidence="1">Multi-pass membrane protein</topology>
    </subcellularLocation>
</comment>
<evidence type="ECO:0000313" key="6">
    <source>
        <dbReference type="Proteomes" id="UP000675920"/>
    </source>
</evidence>
<keyword evidence="6" id="KW-1185">Reference proteome</keyword>
<evidence type="ECO:0000256" key="2">
    <source>
        <dbReference type="ARBA" id="ARBA00022692"/>
    </source>
</evidence>
<dbReference type="AlphaFoldDB" id="A0A8B6X9Y9"/>
<evidence type="ECO:0000256" key="1">
    <source>
        <dbReference type="ARBA" id="ARBA00004141"/>
    </source>
</evidence>
<evidence type="ECO:0000256" key="3">
    <source>
        <dbReference type="ARBA" id="ARBA00022989"/>
    </source>
</evidence>
<dbReference type="RefSeq" id="WP_051378949.1">
    <property type="nucleotide sequence ID" value="NZ_KI519499.1"/>
</dbReference>
<evidence type="ECO:0000313" key="7">
    <source>
        <dbReference type="RefSeq" id="WP_051378949.1"/>
    </source>
</evidence>
<protein>
    <submittedName>
        <fullName evidence="7">EI24 domain-containing protein</fullName>
    </submittedName>
</protein>
<keyword evidence="4 5" id="KW-0472">Membrane</keyword>
<sequence>MTRTTLRLFTALARATVSLASPRMLLLTLLPLVLTTLLWAGLAWWGWETAVNGLQAWIAQSSIGAWAIGQLADAGFGELSAGFHNFAAPILVAALALPLVGLTSIVMTALTATPLAVRHLERQRYATVTVQGRDSWLASLWNSLVASGLFALLWLLTLPLWLVPGLGFVLPLLLWGWLAYRTFGYDVLQRHAADDELHAFLRGHRVPLWILGIGSALLGAVPGAIWLGGAVVFVLKPLLALVALWLYAVVFVFASLAFAHYALAALDEARRQSSNLNQSQSCSV</sequence>
<evidence type="ECO:0000256" key="4">
    <source>
        <dbReference type="ARBA" id="ARBA00023136"/>
    </source>
</evidence>
<keyword evidence="2 5" id="KW-0812">Transmembrane</keyword>